<keyword evidence="2" id="KW-1185">Reference proteome</keyword>
<evidence type="ECO:0000313" key="1">
    <source>
        <dbReference type="EMBL" id="KAJ8388503.1"/>
    </source>
</evidence>
<organism evidence="1 2">
    <name type="scientific">Aldrovandia affinis</name>
    <dbReference type="NCBI Taxonomy" id="143900"/>
    <lineage>
        <taxon>Eukaryota</taxon>
        <taxon>Metazoa</taxon>
        <taxon>Chordata</taxon>
        <taxon>Craniata</taxon>
        <taxon>Vertebrata</taxon>
        <taxon>Euteleostomi</taxon>
        <taxon>Actinopterygii</taxon>
        <taxon>Neopterygii</taxon>
        <taxon>Teleostei</taxon>
        <taxon>Notacanthiformes</taxon>
        <taxon>Halosauridae</taxon>
        <taxon>Aldrovandia</taxon>
    </lineage>
</organism>
<reference evidence="1" key="1">
    <citation type="journal article" date="2023" name="Science">
        <title>Genome structures resolve the early diversification of teleost fishes.</title>
        <authorList>
            <person name="Parey E."/>
            <person name="Louis A."/>
            <person name="Montfort J."/>
            <person name="Bouchez O."/>
            <person name="Roques C."/>
            <person name="Iampietro C."/>
            <person name="Lluch J."/>
            <person name="Castinel A."/>
            <person name="Donnadieu C."/>
            <person name="Desvignes T."/>
            <person name="Floi Bucao C."/>
            <person name="Jouanno E."/>
            <person name="Wen M."/>
            <person name="Mejri S."/>
            <person name="Dirks R."/>
            <person name="Jansen H."/>
            <person name="Henkel C."/>
            <person name="Chen W.J."/>
            <person name="Zahm M."/>
            <person name="Cabau C."/>
            <person name="Klopp C."/>
            <person name="Thompson A.W."/>
            <person name="Robinson-Rechavi M."/>
            <person name="Braasch I."/>
            <person name="Lecointre G."/>
            <person name="Bobe J."/>
            <person name="Postlethwait J.H."/>
            <person name="Berthelot C."/>
            <person name="Roest Crollius H."/>
            <person name="Guiguen Y."/>
        </authorList>
    </citation>
    <scope>NUCLEOTIDE SEQUENCE</scope>
    <source>
        <strain evidence="1">NC1722</strain>
    </source>
</reference>
<dbReference type="Proteomes" id="UP001221898">
    <property type="component" value="Unassembled WGS sequence"/>
</dbReference>
<sequence length="76" mass="8200">MPGPSDLQGSGPHGWSSSWDRFIPLAVSYSRCDTLTKTPLAAAAADRQAPAGCVTYVLCVERDKESELSRDDAEEE</sequence>
<gene>
    <name evidence="1" type="ORF">AAFF_G00132170</name>
</gene>
<evidence type="ECO:0000313" key="2">
    <source>
        <dbReference type="Proteomes" id="UP001221898"/>
    </source>
</evidence>
<dbReference type="EMBL" id="JAINUG010000193">
    <property type="protein sequence ID" value="KAJ8388503.1"/>
    <property type="molecule type" value="Genomic_DNA"/>
</dbReference>
<accession>A0AAD7RQX8</accession>
<protein>
    <submittedName>
        <fullName evidence="1">Uncharacterized protein</fullName>
    </submittedName>
</protein>
<dbReference type="AlphaFoldDB" id="A0AAD7RQX8"/>
<comment type="caution">
    <text evidence="1">The sequence shown here is derived from an EMBL/GenBank/DDBJ whole genome shotgun (WGS) entry which is preliminary data.</text>
</comment>
<proteinExistence type="predicted"/>
<name>A0AAD7RQX8_9TELE</name>